<gene>
    <name evidence="2" type="ORF">DFR35_2482</name>
</gene>
<evidence type="ECO:0000313" key="3">
    <source>
        <dbReference type="Proteomes" id="UP000268908"/>
    </source>
</evidence>
<dbReference type="Proteomes" id="UP000268908">
    <property type="component" value="Unassembled WGS sequence"/>
</dbReference>
<name>A0A497XAJ9_9PROT</name>
<reference evidence="2 3" key="1">
    <citation type="submission" date="2018-10" db="EMBL/GenBank/DDBJ databases">
        <title>Genomic Encyclopedia of Type Strains, Phase IV (KMG-IV): sequencing the most valuable type-strain genomes for metagenomic binning, comparative biology and taxonomic classification.</title>
        <authorList>
            <person name="Goeker M."/>
        </authorList>
    </citation>
    <scope>NUCLEOTIDE SEQUENCE [LARGE SCALE GENOMIC DNA]</scope>
    <source>
        <strain evidence="2 3">DSM 26916</strain>
    </source>
</reference>
<protein>
    <submittedName>
        <fullName evidence="2">Uncharacterized protein</fullName>
    </submittedName>
</protein>
<evidence type="ECO:0000313" key="2">
    <source>
        <dbReference type="EMBL" id="RLJ62666.1"/>
    </source>
</evidence>
<keyword evidence="1" id="KW-0812">Transmembrane</keyword>
<evidence type="ECO:0000256" key="1">
    <source>
        <dbReference type="SAM" id="Phobius"/>
    </source>
</evidence>
<dbReference type="RefSeq" id="WP_121242888.1">
    <property type="nucleotide sequence ID" value="NZ_BHVV01000008.1"/>
</dbReference>
<organism evidence="2 3">
    <name type="scientific">Sulfurisoma sediminicola</name>
    <dbReference type="NCBI Taxonomy" id="1381557"/>
    <lineage>
        <taxon>Bacteria</taxon>
        <taxon>Pseudomonadati</taxon>
        <taxon>Pseudomonadota</taxon>
        <taxon>Betaproteobacteria</taxon>
        <taxon>Nitrosomonadales</taxon>
        <taxon>Sterolibacteriaceae</taxon>
        <taxon>Sulfurisoma</taxon>
    </lineage>
</organism>
<comment type="caution">
    <text evidence="2">The sequence shown here is derived from an EMBL/GenBank/DDBJ whole genome shotgun (WGS) entry which is preliminary data.</text>
</comment>
<accession>A0A497XAJ9</accession>
<sequence length="93" mass="10187">MNRPDEPGPLGKLLGVVAGAALLVLGVMFSVVLLAVLAVAGLAAWGYFWWKTRKLRRTLRERPPGGQVIEGEAVIVEEHHAAEYITLPRSRDE</sequence>
<keyword evidence="1" id="KW-1133">Transmembrane helix</keyword>
<keyword evidence="3" id="KW-1185">Reference proteome</keyword>
<feature type="transmembrane region" description="Helical" evidence="1">
    <location>
        <begin position="20"/>
        <end position="50"/>
    </location>
</feature>
<dbReference type="AlphaFoldDB" id="A0A497XAJ9"/>
<keyword evidence="1" id="KW-0472">Membrane</keyword>
<proteinExistence type="predicted"/>
<dbReference type="EMBL" id="RCCI01000007">
    <property type="protein sequence ID" value="RLJ62666.1"/>
    <property type="molecule type" value="Genomic_DNA"/>
</dbReference>